<dbReference type="PANTHER" id="PTHR10066">
    <property type="entry name" value="BETA-GLUCURONIDASE"/>
    <property type="match status" value="1"/>
</dbReference>
<proteinExistence type="inferred from homology"/>
<dbReference type="GO" id="GO:0005615">
    <property type="term" value="C:extracellular space"/>
    <property type="evidence" value="ECO:0007669"/>
    <property type="project" value="TreeGrafter"/>
</dbReference>
<name>A0A7R9EI53_9NEOP</name>
<protein>
    <submittedName>
        <fullName evidence="2">Uncharacterized protein</fullName>
    </submittedName>
</protein>
<reference evidence="2" key="1">
    <citation type="submission" date="2020-11" db="EMBL/GenBank/DDBJ databases">
        <authorList>
            <person name="Tran Van P."/>
        </authorList>
    </citation>
    <scope>NUCLEOTIDE SEQUENCE</scope>
</reference>
<accession>A0A7R9EI53</accession>
<dbReference type="PANTHER" id="PTHR10066:SF67">
    <property type="entry name" value="BETA-GLUCURONIDASE"/>
    <property type="match status" value="1"/>
</dbReference>
<organism evidence="2">
    <name type="scientific">Timema monikensis</name>
    <dbReference type="NCBI Taxonomy" id="170555"/>
    <lineage>
        <taxon>Eukaryota</taxon>
        <taxon>Metazoa</taxon>
        <taxon>Ecdysozoa</taxon>
        <taxon>Arthropoda</taxon>
        <taxon>Hexapoda</taxon>
        <taxon>Insecta</taxon>
        <taxon>Pterygota</taxon>
        <taxon>Neoptera</taxon>
        <taxon>Polyneoptera</taxon>
        <taxon>Phasmatodea</taxon>
        <taxon>Timematodea</taxon>
        <taxon>Timematoidea</taxon>
        <taxon>Timematidae</taxon>
        <taxon>Timema</taxon>
    </lineage>
</organism>
<evidence type="ECO:0000256" key="1">
    <source>
        <dbReference type="ARBA" id="ARBA00007401"/>
    </source>
</evidence>
<sequence>MGLDIAQITVNWHRSQRNMLEVVCKKEAECCLSVIVVLAGINRVDGNKKGIFTRQRQPKRSAHVLRERYFALAQELDNATLPEDLIPYVSSTWSQTRVNTEL</sequence>
<dbReference type="GO" id="GO:0019391">
    <property type="term" value="P:glucuronoside catabolic process"/>
    <property type="evidence" value="ECO:0007669"/>
    <property type="project" value="TreeGrafter"/>
</dbReference>
<dbReference type="GO" id="GO:0004566">
    <property type="term" value="F:beta-glucuronidase activity"/>
    <property type="evidence" value="ECO:0007669"/>
    <property type="project" value="TreeGrafter"/>
</dbReference>
<evidence type="ECO:0000313" key="2">
    <source>
        <dbReference type="EMBL" id="CAD7434418.1"/>
    </source>
</evidence>
<gene>
    <name evidence="2" type="ORF">TMSB3V08_LOCUS11070</name>
</gene>
<dbReference type="EMBL" id="OB797547">
    <property type="protein sequence ID" value="CAD7434418.1"/>
    <property type="molecule type" value="Genomic_DNA"/>
</dbReference>
<dbReference type="AlphaFoldDB" id="A0A7R9EI53"/>
<dbReference type="GO" id="GO:0030246">
    <property type="term" value="F:carbohydrate binding"/>
    <property type="evidence" value="ECO:0007669"/>
    <property type="project" value="TreeGrafter"/>
</dbReference>
<comment type="similarity">
    <text evidence="1">Belongs to the glycosyl hydrolase 2 family.</text>
</comment>